<dbReference type="PANTHER" id="PTHR36765">
    <property type="entry name" value="EXPRESSED PROTEIN"/>
    <property type="match status" value="1"/>
</dbReference>
<dbReference type="KEGG" id="cmos:111450982"/>
<proteinExistence type="predicted"/>
<sequence length="236" mass="25687">MQSRISVTCPGLRNGMGDQRNGGYGGDSSSGEEDGDAQWRAAIDSVTTTSVFLSSLTNGLPATSATTASNSDDDSELNLGPQPPKQYQIKAQKMLENILETTLEVVEHSTAIPCDDSKTSEGGIRLFKNAPVGVVFDHIDELQRPTKKPKILPGKEINEKSKKFKQRIQSVAVEGKDIIAAGNRAREKSIARLEAKEAAAKAAAKREEERVAELKKVRGEKWLPSIAREMKLQAQR</sequence>
<feature type="region of interest" description="Disordered" evidence="2">
    <location>
        <begin position="1"/>
        <end position="37"/>
    </location>
</feature>
<dbReference type="RefSeq" id="XP_022946955.1">
    <property type="nucleotide sequence ID" value="XM_023091187.1"/>
</dbReference>
<name>A0A6J1G5G9_CUCMO</name>
<keyword evidence="1" id="KW-0175">Coiled coil</keyword>
<dbReference type="Proteomes" id="UP000504609">
    <property type="component" value="Unplaced"/>
</dbReference>
<reference evidence="4" key="1">
    <citation type="submission" date="2025-08" db="UniProtKB">
        <authorList>
            <consortium name="RefSeq"/>
        </authorList>
    </citation>
    <scope>IDENTIFICATION</scope>
    <source>
        <tissue evidence="4">Young leaves</tissue>
    </source>
</reference>
<keyword evidence="3" id="KW-1185">Reference proteome</keyword>
<evidence type="ECO:0000313" key="4">
    <source>
        <dbReference type="RefSeq" id="XP_022946955.1"/>
    </source>
</evidence>
<feature type="coiled-coil region" evidence="1">
    <location>
        <begin position="190"/>
        <end position="217"/>
    </location>
</feature>
<dbReference type="GeneID" id="111450982"/>
<feature type="region of interest" description="Disordered" evidence="2">
    <location>
        <begin position="64"/>
        <end position="84"/>
    </location>
</feature>
<organism evidence="3 4">
    <name type="scientific">Cucurbita moschata</name>
    <name type="common">Winter crookneck squash</name>
    <name type="synonym">Cucurbita pepo var. moschata</name>
    <dbReference type="NCBI Taxonomy" id="3662"/>
    <lineage>
        <taxon>Eukaryota</taxon>
        <taxon>Viridiplantae</taxon>
        <taxon>Streptophyta</taxon>
        <taxon>Embryophyta</taxon>
        <taxon>Tracheophyta</taxon>
        <taxon>Spermatophyta</taxon>
        <taxon>Magnoliopsida</taxon>
        <taxon>eudicotyledons</taxon>
        <taxon>Gunneridae</taxon>
        <taxon>Pentapetalae</taxon>
        <taxon>rosids</taxon>
        <taxon>fabids</taxon>
        <taxon>Cucurbitales</taxon>
        <taxon>Cucurbitaceae</taxon>
        <taxon>Cucurbiteae</taxon>
        <taxon>Cucurbita</taxon>
    </lineage>
</organism>
<dbReference type="PANTHER" id="PTHR36765:SF1">
    <property type="entry name" value="EXPRESSED PROTEIN"/>
    <property type="match status" value="1"/>
</dbReference>
<gene>
    <name evidence="4" type="primary">LOC111450982</name>
</gene>
<evidence type="ECO:0000313" key="3">
    <source>
        <dbReference type="Proteomes" id="UP000504609"/>
    </source>
</evidence>
<evidence type="ECO:0000256" key="2">
    <source>
        <dbReference type="SAM" id="MobiDB-lite"/>
    </source>
</evidence>
<dbReference type="AlphaFoldDB" id="A0A6J1G5G9"/>
<accession>A0A6J1G5G9</accession>
<evidence type="ECO:0000256" key="1">
    <source>
        <dbReference type="SAM" id="Coils"/>
    </source>
</evidence>
<protein>
    <submittedName>
        <fullName evidence="4">Uncharacterized protein LOC111450982</fullName>
    </submittedName>
</protein>